<organism evidence="2">
    <name type="scientific">Rhizophora mucronata</name>
    <name type="common">Asiatic mangrove</name>
    <dbReference type="NCBI Taxonomy" id="61149"/>
    <lineage>
        <taxon>Eukaryota</taxon>
        <taxon>Viridiplantae</taxon>
        <taxon>Streptophyta</taxon>
        <taxon>Embryophyta</taxon>
        <taxon>Tracheophyta</taxon>
        <taxon>Spermatophyta</taxon>
        <taxon>Magnoliopsida</taxon>
        <taxon>eudicotyledons</taxon>
        <taxon>Gunneridae</taxon>
        <taxon>Pentapetalae</taxon>
        <taxon>rosids</taxon>
        <taxon>fabids</taxon>
        <taxon>Malpighiales</taxon>
        <taxon>Rhizophoraceae</taxon>
        <taxon>Rhizophora</taxon>
    </lineage>
</organism>
<sequence length="45" mass="5233">MFSVWHSSTGEELHSFFPRMQPAFFVIFQVIVIEILMKTVNPFSG</sequence>
<keyword evidence="1" id="KW-0472">Membrane</keyword>
<dbReference type="AlphaFoldDB" id="A0A2P2QVF3"/>
<feature type="transmembrane region" description="Helical" evidence="1">
    <location>
        <begin position="20"/>
        <end position="37"/>
    </location>
</feature>
<accession>A0A2P2QVF3</accession>
<dbReference type="EMBL" id="GGEC01090370">
    <property type="protein sequence ID" value="MBX70854.1"/>
    <property type="molecule type" value="Transcribed_RNA"/>
</dbReference>
<evidence type="ECO:0000313" key="2">
    <source>
        <dbReference type="EMBL" id="MBX70854.1"/>
    </source>
</evidence>
<protein>
    <submittedName>
        <fullName evidence="2">Uncharacterized protein</fullName>
    </submittedName>
</protein>
<name>A0A2P2QVF3_RHIMU</name>
<keyword evidence="1" id="KW-0812">Transmembrane</keyword>
<proteinExistence type="predicted"/>
<evidence type="ECO:0000256" key="1">
    <source>
        <dbReference type="SAM" id="Phobius"/>
    </source>
</evidence>
<keyword evidence="1" id="KW-1133">Transmembrane helix</keyword>
<reference evidence="2" key="1">
    <citation type="submission" date="2018-02" db="EMBL/GenBank/DDBJ databases">
        <title>Rhizophora mucronata_Transcriptome.</title>
        <authorList>
            <person name="Meera S.P."/>
            <person name="Sreeshan A."/>
            <person name="Augustine A."/>
        </authorList>
    </citation>
    <scope>NUCLEOTIDE SEQUENCE</scope>
    <source>
        <tissue evidence="2">Leaf</tissue>
    </source>
</reference>